<protein>
    <submittedName>
        <fullName evidence="7">FtsQ-type POTRA domain-containing protein</fullName>
    </submittedName>
</protein>
<keyword evidence="4" id="KW-1133">Transmembrane helix</keyword>
<dbReference type="EMBL" id="DSPX01000213">
    <property type="protein sequence ID" value="HGG03091.1"/>
    <property type="molecule type" value="Genomic_DNA"/>
</dbReference>
<keyword evidence="4" id="KW-0472">Membrane</keyword>
<dbReference type="InterPro" id="IPR013685">
    <property type="entry name" value="POTRA_FtsQ_type"/>
</dbReference>
<evidence type="ECO:0000256" key="3">
    <source>
        <dbReference type="ARBA" id="ARBA00022692"/>
    </source>
</evidence>
<proteinExistence type="predicted"/>
<name>A0A7C3VT02_9CYAN</name>
<reference evidence="7" key="1">
    <citation type="journal article" date="2020" name="mSystems">
        <title>Genome- and Community-Level Interaction Insights into Carbon Utilization and Element Cycling Functions of Hydrothermarchaeota in Hydrothermal Sediment.</title>
        <authorList>
            <person name="Zhou Z."/>
            <person name="Liu Y."/>
            <person name="Xu W."/>
            <person name="Pan J."/>
            <person name="Luo Z.H."/>
            <person name="Li M."/>
        </authorList>
    </citation>
    <scope>NUCLEOTIDE SEQUENCE [LARGE SCALE GENOMIC DNA]</scope>
    <source>
        <strain evidence="7">SpSt-374</strain>
    </source>
</reference>
<feature type="domain" description="POTRA" evidence="6">
    <location>
        <begin position="57"/>
        <end position="125"/>
    </location>
</feature>
<accession>A0A7C3VT02</accession>
<evidence type="ECO:0000256" key="1">
    <source>
        <dbReference type="ARBA" id="ARBA00022475"/>
    </source>
</evidence>
<evidence type="ECO:0000313" key="7">
    <source>
        <dbReference type="EMBL" id="HGG03091.1"/>
    </source>
</evidence>
<dbReference type="GO" id="GO:0051301">
    <property type="term" value="P:cell division"/>
    <property type="evidence" value="ECO:0007669"/>
    <property type="project" value="UniProtKB-KW"/>
</dbReference>
<gene>
    <name evidence="7" type="ORF">ENR15_21230</name>
</gene>
<dbReference type="PANTHER" id="PTHR37820">
    <property type="entry name" value="CELL DIVISION PROTEIN DIVIB"/>
    <property type="match status" value="1"/>
</dbReference>
<evidence type="ECO:0000259" key="6">
    <source>
        <dbReference type="Pfam" id="PF08478"/>
    </source>
</evidence>
<dbReference type="Pfam" id="PF08478">
    <property type="entry name" value="POTRA_1"/>
    <property type="match status" value="1"/>
</dbReference>
<sequence>MGQIAPVSKSQLAQRRRQLLRRRRRVAAIGLWQLLAPVALAAGLVWATTLPGWVIRRPEQVAIAGNQFLSPQAVRSMLPLEYPQFLLQVRPKLVAQQLESMGPLAKAKVTRQLFPPGLSVEVEERAPVAVAEIPGATKEGTLGDKGRTAEIGFLDSLGVWTPQERYTSLVGIGALPTLKVIGNPVQYRPYWPNLYNALSSSSVRVYEIDWRDVANVILKTDIGTVHLGASSDRFSRQVAALERMKELPKQVNPTQIVYIDLKNPDAPTLQMTNAQKKQPK</sequence>
<evidence type="ECO:0000256" key="4">
    <source>
        <dbReference type="ARBA" id="ARBA00022989"/>
    </source>
</evidence>
<dbReference type="Gene3D" id="3.10.20.310">
    <property type="entry name" value="membrane protein fhac"/>
    <property type="match status" value="1"/>
</dbReference>
<dbReference type="InterPro" id="IPR050487">
    <property type="entry name" value="FtsQ_DivIB"/>
</dbReference>
<dbReference type="AlphaFoldDB" id="A0A7C3VT02"/>
<evidence type="ECO:0000256" key="5">
    <source>
        <dbReference type="ARBA" id="ARBA00023306"/>
    </source>
</evidence>
<dbReference type="GO" id="GO:0005886">
    <property type="term" value="C:plasma membrane"/>
    <property type="evidence" value="ECO:0007669"/>
    <property type="project" value="TreeGrafter"/>
</dbReference>
<organism evidence="7">
    <name type="scientific">Planktothricoides sp. SpSt-374</name>
    <dbReference type="NCBI Taxonomy" id="2282167"/>
    <lineage>
        <taxon>Bacteria</taxon>
        <taxon>Bacillati</taxon>
        <taxon>Cyanobacteriota</taxon>
        <taxon>Cyanophyceae</taxon>
        <taxon>Oscillatoriophycideae</taxon>
        <taxon>Oscillatoriales</taxon>
        <taxon>Oscillatoriaceae</taxon>
        <taxon>Planktothricoides</taxon>
    </lineage>
</organism>
<keyword evidence="3" id="KW-0812">Transmembrane</keyword>
<keyword evidence="5" id="KW-0131">Cell cycle</keyword>
<dbReference type="PANTHER" id="PTHR37820:SF1">
    <property type="entry name" value="CELL DIVISION PROTEIN FTSQ"/>
    <property type="match status" value="1"/>
</dbReference>
<comment type="caution">
    <text evidence="7">The sequence shown here is derived from an EMBL/GenBank/DDBJ whole genome shotgun (WGS) entry which is preliminary data.</text>
</comment>
<keyword evidence="2" id="KW-0132">Cell division</keyword>
<keyword evidence="1" id="KW-1003">Cell membrane</keyword>
<evidence type="ECO:0000256" key="2">
    <source>
        <dbReference type="ARBA" id="ARBA00022618"/>
    </source>
</evidence>